<dbReference type="GO" id="GO:0016787">
    <property type="term" value="F:hydrolase activity"/>
    <property type="evidence" value="ECO:0007669"/>
    <property type="project" value="UniProtKB-KW"/>
</dbReference>
<dbReference type="GO" id="GO:0031981">
    <property type="term" value="C:nuclear lumen"/>
    <property type="evidence" value="ECO:0007669"/>
    <property type="project" value="UniProtKB-ARBA"/>
</dbReference>
<dbReference type="GO" id="GO:0005737">
    <property type="term" value="C:cytoplasm"/>
    <property type="evidence" value="ECO:0007669"/>
    <property type="project" value="UniProtKB-ARBA"/>
</dbReference>
<dbReference type="InterPro" id="IPR017117">
    <property type="entry name" value="Nob1_euk"/>
</dbReference>
<dbReference type="RefSeq" id="XP_015514954.1">
    <property type="nucleotide sequence ID" value="XM_015659468.2"/>
</dbReference>
<dbReference type="PIRSF" id="PIRSF037125">
    <property type="entry name" value="D-site_20S_pre-rRNA_nuclease"/>
    <property type="match status" value="1"/>
</dbReference>
<comment type="function">
    <text evidence="8">May play a role in mRNA degradation.</text>
</comment>
<dbReference type="GO" id="GO:0030688">
    <property type="term" value="C:preribosome, small subunit precursor"/>
    <property type="evidence" value="ECO:0007669"/>
    <property type="project" value="TreeGrafter"/>
</dbReference>
<evidence type="ECO:0000256" key="9">
    <source>
        <dbReference type="PIRSR" id="PIRSR037125-1"/>
    </source>
</evidence>
<feature type="binding site" evidence="9">
    <location>
        <position position="347"/>
    </location>
    <ligand>
        <name>Zn(2+)</name>
        <dbReference type="ChEBI" id="CHEBI:29105"/>
    </ligand>
</feature>
<evidence type="ECO:0000313" key="14">
    <source>
        <dbReference type="RefSeq" id="XP_015514954.1"/>
    </source>
</evidence>
<dbReference type="Gene3D" id="3.40.50.1010">
    <property type="entry name" value="5'-nuclease"/>
    <property type="match status" value="1"/>
</dbReference>
<evidence type="ECO:0000256" key="3">
    <source>
        <dbReference type="ARBA" id="ARBA00022722"/>
    </source>
</evidence>
<keyword evidence="6 8" id="KW-0862">Zinc</keyword>
<dbReference type="FunFam" id="3.40.50.1010:FF:000020">
    <property type="entry name" value="20S-pre-rRNA D-site endonuclease NOB1"/>
    <property type="match status" value="1"/>
</dbReference>
<dbReference type="SUPFAM" id="SSF144206">
    <property type="entry name" value="NOB1 zinc finger-like"/>
    <property type="match status" value="1"/>
</dbReference>
<feature type="binding site" evidence="9">
    <location>
        <position position="329"/>
    </location>
    <ligand>
        <name>Zn(2+)</name>
        <dbReference type="ChEBI" id="CHEBI:29105"/>
    </ligand>
</feature>
<feature type="region of interest" description="Disordered" evidence="10">
    <location>
        <begin position="371"/>
        <end position="419"/>
    </location>
</feature>
<dbReference type="InterPro" id="IPR014881">
    <property type="entry name" value="NOB1_Zn-bd"/>
</dbReference>
<dbReference type="KEGG" id="nlo:107220751"/>
<name>A0A6J0BJR4_NEOLC</name>
<evidence type="ECO:0000256" key="8">
    <source>
        <dbReference type="PIRNR" id="PIRNR037125"/>
    </source>
</evidence>
<evidence type="ECO:0000256" key="6">
    <source>
        <dbReference type="ARBA" id="ARBA00022833"/>
    </source>
</evidence>
<evidence type="ECO:0000256" key="1">
    <source>
        <dbReference type="ARBA" id="ARBA00004123"/>
    </source>
</evidence>
<dbReference type="PANTHER" id="PTHR12814">
    <property type="entry name" value="RNA-BINDING PROTEIN NOB1"/>
    <property type="match status" value="1"/>
</dbReference>
<gene>
    <name evidence="14" type="primary">LOC107220751</name>
</gene>
<evidence type="ECO:0000256" key="5">
    <source>
        <dbReference type="ARBA" id="ARBA00022801"/>
    </source>
</evidence>
<dbReference type="Gene3D" id="6.20.210.10">
    <property type="entry name" value="Nin one binding (NOB1), Zn-ribbon-like"/>
    <property type="match status" value="1"/>
</dbReference>
<keyword evidence="4 8" id="KW-0479">Metal-binding</keyword>
<dbReference type="PANTHER" id="PTHR12814:SF2">
    <property type="entry name" value="RNA-BINDING PROTEIN NOB1"/>
    <property type="match status" value="1"/>
</dbReference>
<comment type="subcellular location">
    <subcellularLocation>
        <location evidence="1 8">Nucleus</location>
    </subcellularLocation>
</comment>
<dbReference type="GO" id="GO:0030490">
    <property type="term" value="P:maturation of SSU-rRNA"/>
    <property type="evidence" value="ECO:0007669"/>
    <property type="project" value="TreeGrafter"/>
</dbReference>
<dbReference type="GO" id="GO:0046872">
    <property type="term" value="F:metal ion binding"/>
    <property type="evidence" value="ECO:0007669"/>
    <property type="project" value="UniProtKB-UniRule"/>
</dbReference>
<dbReference type="OrthoDB" id="446759at2759"/>
<dbReference type="CDD" id="cd09876">
    <property type="entry name" value="PIN_Nob1-like"/>
    <property type="match status" value="1"/>
</dbReference>
<dbReference type="InParanoid" id="A0A6J0BJR4"/>
<dbReference type="InterPro" id="IPR039907">
    <property type="entry name" value="NOB1"/>
</dbReference>
<evidence type="ECO:0000259" key="12">
    <source>
        <dbReference type="Pfam" id="PF17146"/>
    </source>
</evidence>
<evidence type="ECO:0000256" key="4">
    <source>
        <dbReference type="ARBA" id="ARBA00022723"/>
    </source>
</evidence>
<comment type="similarity">
    <text evidence="2 8">Belongs to the NOB1 family.</text>
</comment>
<dbReference type="GeneID" id="107220751"/>
<evidence type="ECO:0000313" key="13">
    <source>
        <dbReference type="Proteomes" id="UP000829291"/>
    </source>
</evidence>
<dbReference type="GO" id="GO:0004521">
    <property type="term" value="F:RNA endonuclease activity"/>
    <property type="evidence" value="ECO:0007669"/>
    <property type="project" value="UniProtKB-UniRule"/>
</dbReference>
<dbReference type="Proteomes" id="UP000829291">
    <property type="component" value="Chromosome 2"/>
</dbReference>
<dbReference type="FunCoup" id="A0A6J0BJR4">
    <property type="interactions" value="1215"/>
</dbReference>
<evidence type="ECO:0000256" key="2">
    <source>
        <dbReference type="ARBA" id="ARBA00005858"/>
    </source>
</evidence>
<keyword evidence="13" id="KW-1185">Reference proteome</keyword>
<dbReference type="Pfam" id="PF17146">
    <property type="entry name" value="PIN_6"/>
    <property type="match status" value="1"/>
</dbReference>
<dbReference type="AlphaFoldDB" id="A0A6J0BJR4"/>
<reference evidence="14" key="1">
    <citation type="submission" date="2025-08" db="UniProtKB">
        <authorList>
            <consortium name="RefSeq"/>
        </authorList>
    </citation>
    <scope>IDENTIFICATION</scope>
    <source>
        <tissue evidence="14">Thorax and Abdomen</tissue>
    </source>
</reference>
<dbReference type="InterPro" id="IPR036283">
    <property type="entry name" value="NOB1_Zf-like_sf"/>
</dbReference>
<dbReference type="Pfam" id="PF08772">
    <property type="entry name" value="Zn_ribbon_NOB1"/>
    <property type="match status" value="1"/>
</dbReference>
<feature type="binding site" evidence="9">
    <location>
        <position position="344"/>
    </location>
    <ligand>
        <name>Zn(2+)</name>
        <dbReference type="ChEBI" id="CHEBI:29105"/>
    </ligand>
</feature>
<organism evidence="14">
    <name type="scientific">Neodiprion lecontei</name>
    <name type="common">Redheaded pine sawfly</name>
    <dbReference type="NCBI Taxonomy" id="441921"/>
    <lineage>
        <taxon>Eukaryota</taxon>
        <taxon>Metazoa</taxon>
        <taxon>Ecdysozoa</taxon>
        <taxon>Arthropoda</taxon>
        <taxon>Hexapoda</taxon>
        <taxon>Insecta</taxon>
        <taxon>Pterygota</taxon>
        <taxon>Neoptera</taxon>
        <taxon>Endopterygota</taxon>
        <taxon>Hymenoptera</taxon>
        <taxon>Tenthredinoidea</taxon>
        <taxon>Diprionidae</taxon>
        <taxon>Diprioninae</taxon>
        <taxon>Neodiprion</taxon>
    </lineage>
</organism>
<feature type="compositionally biased region" description="Basic residues" evidence="10">
    <location>
        <begin position="371"/>
        <end position="381"/>
    </location>
</feature>
<feature type="compositionally biased region" description="Basic and acidic residues" evidence="10">
    <location>
        <begin position="401"/>
        <end position="419"/>
    </location>
</feature>
<proteinExistence type="inferred from homology"/>
<feature type="binding site" evidence="9">
    <location>
        <position position="332"/>
    </location>
    <ligand>
        <name>Zn(2+)</name>
        <dbReference type="ChEBI" id="CHEBI:29105"/>
    </ligand>
</feature>
<dbReference type="InterPro" id="IPR033411">
    <property type="entry name" value="Ribonuclease_PIN"/>
</dbReference>
<keyword evidence="5" id="KW-0378">Hydrolase</keyword>
<evidence type="ECO:0000256" key="7">
    <source>
        <dbReference type="ARBA" id="ARBA00023242"/>
    </source>
</evidence>
<evidence type="ECO:0000256" key="10">
    <source>
        <dbReference type="SAM" id="MobiDB-lite"/>
    </source>
</evidence>
<feature type="domain" description="Nin one binding (NOB1) Zn-ribbon-like" evidence="11">
    <location>
        <begin position="319"/>
        <end position="390"/>
    </location>
</feature>
<evidence type="ECO:0000259" key="11">
    <source>
        <dbReference type="Pfam" id="PF08772"/>
    </source>
</evidence>
<protein>
    <recommendedName>
        <fullName evidence="8">RNA-binding protein NOB1</fullName>
    </recommendedName>
</protein>
<keyword evidence="3" id="KW-0540">Nuclease</keyword>
<keyword evidence="7 8" id="KW-0539">Nucleus</keyword>
<sequence length="467" mass="52873">MKADAKVEYLIVDTSAFIRNAAIQDIAANVITPQDVVNEITNKRQLRRLVVLPYDLIIKDVFPENIHFVTEFSKKTGDYRSLSATDIKVIALTYQLEKEKVGTQHLKDVPITPVKPDISINLPDNYSHNVAGFFLPDNDKQGTEKETVEHCTFNQNEDTKELDLHNNLNTVILLKNGSADSTSESDDLSEYSSISDYETATSDLENIEKDSLPDKFSALKCNPEDLELDNGKDVDDILPAENCEEFTDEDQEIEESESEDDNDEGWITPRNIVKVKKDMDADIQEEKPAKVACLTTDFAMQNVLKQIGLQVVSLDGRVIKQLRTFILRCYTCFKTTSIMTKEFCPNCGNKTLKKVAVSLDENGKQQIHINHKRPLTARGKKFSLPTPQGGKHANNPILFEDQPRPDQRPSRLARTRNDPLNDDYVAGYSPFVMRDINSKSAILGIRSGTDIKHWMRKNPNQARKKRK</sequence>
<feature type="domain" description="Ribonuclease PIN" evidence="12">
    <location>
        <begin position="10"/>
        <end position="96"/>
    </location>
</feature>
<accession>A0A6J0BJR4</accession>